<dbReference type="Proteomes" id="UP000298416">
    <property type="component" value="Unassembled WGS sequence"/>
</dbReference>
<dbReference type="GO" id="GO:0003677">
    <property type="term" value="F:DNA binding"/>
    <property type="evidence" value="ECO:0007669"/>
    <property type="project" value="UniProtKB-KW"/>
</dbReference>
<keyword evidence="4" id="KW-0175">Coiled coil</keyword>
<comment type="subcellular location">
    <subcellularLocation>
        <location evidence="1">Nucleus</location>
    </subcellularLocation>
</comment>
<dbReference type="InterPro" id="IPR043452">
    <property type="entry name" value="BZIP46-like"/>
</dbReference>
<keyword evidence="2" id="KW-0238">DNA-binding</keyword>
<reference evidence="7" key="1">
    <citation type="submission" date="2018-01" db="EMBL/GenBank/DDBJ databases">
        <authorList>
            <person name="Mao J.F."/>
        </authorList>
    </citation>
    <scope>NUCLEOTIDE SEQUENCE</scope>
    <source>
        <strain evidence="7">Huo1</strain>
        <tissue evidence="7">Leaf</tissue>
    </source>
</reference>
<dbReference type="SMART" id="SM00338">
    <property type="entry name" value="BRLZ"/>
    <property type="match status" value="1"/>
</dbReference>
<protein>
    <recommendedName>
        <fullName evidence="6">BZIP domain-containing protein</fullName>
    </recommendedName>
</protein>
<dbReference type="PROSITE" id="PS50217">
    <property type="entry name" value="BZIP"/>
    <property type="match status" value="1"/>
</dbReference>
<dbReference type="PANTHER" id="PTHR22952:SF392">
    <property type="entry name" value="BZIP TRANSCRIPTION FACTOR 12"/>
    <property type="match status" value="1"/>
</dbReference>
<keyword evidence="3" id="KW-0539">Nucleus</keyword>
<evidence type="ECO:0000256" key="1">
    <source>
        <dbReference type="ARBA" id="ARBA00004123"/>
    </source>
</evidence>
<dbReference type="SUPFAM" id="SSF57959">
    <property type="entry name" value="Leucine zipper domain"/>
    <property type="match status" value="1"/>
</dbReference>
<sequence>MASPRVIASNSDLPRDSPPSSINIHSDQPVRGFGSMNMDEIFRNICPDSASFDTGAGEAAAAGGFLPGDGGLRSVKTTEEVWRDIVIGGGGEAAAMTLEAFLTKAGAVNEEEVGVPAPPPPVAVGGFGMEGVMVNPAPATAQFAAAGCVQNVIGGMEFGSGSVGGGGRGKRRVAVDEVPLDKATQQKQRRMIKNRESAARSRERKQAYTVEMEAQVTALEDEHARLLRQEAEMNRDRYKQLNHNERPQEYTDEKWKAPLDRDIRTHGEYNSSGREAKTSKSSEEHTLHVMAGAWLKMIKIVENRSCWPAIDIQQCRERTFWHGLDGQLATDAVVFSFKGNC</sequence>
<dbReference type="PANTHER" id="PTHR22952">
    <property type="entry name" value="CAMP-RESPONSE ELEMENT BINDING PROTEIN-RELATED"/>
    <property type="match status" value="1"/>
</dbReference>
<feature type="region of interest" description="Disordered" evidence="5">
    <location>
        <begin position="1"/>
        <end position="31"/>
    </location>
</feature>
<dbReference type="InterPro" id="IPR004827">
    <property type="entry name" value="bZIP"/>
</dbReference>
<proteinExistence type="predicted"/>
<keyword evidence="8" id="KW-1185">Reference proteome</keyword>
<dbReference type="AlphaFoldDB" id="A0A8X8WMV6"/>
<name>A0A8X8WMV6_SALSN</name>
<evidence type="ECO:0000313" key="8">
    <source>
        <dbReference type="Proteomes" id="UP000298416"/>
    </source>
</evidence>
<dbReference type="EMBL" id="PNBA02000015">
    <property type="protein sequence ID" value="KAG6398430.1"/>
    <property type="molecule type" value="Genomic_DNA"/>
</dbReference>
<evidence type="ECO:0000256" key="4">
    <source>
        <dbReference type="SAM" id="Coils"/>
    </source>
</evidence>
<dbReference type="GO" id="GO:0045893">
    <property type="term" value="P:positive regulation of DNA-templated transcription"/>
    <property type="evidence" value="ECO:0007669"/>
    <property type="project" value="InterPro"/>
</dbReference>
<feature type="region of interest" description="Disordered" evidence="5">
    <location>
        <begin position="264"/>
        <end position="284"/>
    </location>
</feature>
<gene>
    <name evidence="7" type="ORF">SASPL_139890</name>
</gene>
<evidence type="ECO:0000256" key="5">
    <source>
        <dbReference type="SAM" id="MobiDB-lite"/>
    </source>
</evidence>
<feature type="compositionally biased region" description="Basic and acidic residues" evidence="5">
    <location>
        <begin position="274"/>
        <end position="284"/>
    </location>
</feature>
<evidence type="ECO:0000256" key="3">
    <source>
        <dbReference type="ARBA" id="ARBA00023242"/>
    </source>
</evidence>
<reference evidence="7" key="2">
    <citation type="submission" date="2020-08" db="EMBL/GenBank/DDBJ databases">
        <title>Plant Genome Project.</title>
        <authorList>
            <person name="Zhang R.-G."/>
        </authorList>
    </citation>
    <scope>NUCLEOTIDE SEQUENCE</scope>
    <source>
        <strain evidence="7">Huo1</strain>
        <tissue evidence="7">Leaf</tissue>
    </source>
</reference>
<feature type="domain" description="BZIP" evidence="6">
    <location>
        <begin position="184"/>
        <end position="236"/>
    </location>
</feature>
<comment type="caution">
    <text evidence="7">The sequence shown here is derived from an EMBL/GenBank/DDBJ whole genome shotgun (WGS) entry which is preliminary data.</text>
</comment>
<feature type="coiled-coil region" evidence="4">
    <location>
        <begin position="209"/>
        <end position="244"/>
    </location>
</feature>
<evidence type="ECO:0000313" key="7">
    <source>
        <dbReference type="EMBL" id="KAG6398430.1"/>
    </source>
</evidence>
<dbReference type="Gene3D" id="1.20.5.170">
    <property type="match status" value="1"/>
</dbReference>
<dbReference type="GO" id="GO:0005634">
    <property type="term" value="C:nucleus"/>
    <property type="evidence" value="ECO:0007669"/>
    <property type="project" value="UniProtKB-SubCell"/>
</dbReference>
<dbReference type="Pfam" id="PF00170">
    <property type="entry name" value="bZIP_1"/>
    <property type="match status" value="1"/>
</dbReference>
<dbReference type="InterPro" id="IPR046347">
    <property type="entry name" value="bZIP_sf"/>
</dbReference>
<evidence type="ECO:0000259" key="6">
    <source>
        <dbReference type="PROSITE" id="PS50217"/>
    </source>
</evidence>
<feature type="compositionally biased region" description="Polar residues" evidence="5">
    <location>
        <begin position="8"/>
        <end position="26"/>
    </location>
</feature>
<dbReference type="CDD" id="cd14707">
    <property type="entry name" value="bZIP_plant_BZIP46"/>
    <property type="match status" value="1"/>
</dbReference>
<accession>A0A8X8WMV6</accession>
<dbReference type="GO" id="GO:0003700">
    <property type="term" value="F:DNA-binding transcription factor activity"/>
    <property type="evidence" value="ECO:0007669"/>
    <property type="project" value="InterPro"/>
</dbReference>
<evidence type="ECO:0000256" key="2">
    <source>
        <dbReference type="ARBA" id="ARBA00023125"/>
    </source>
</evidence>
<organism evidence="7">
    <name type="scientific">Salvia splendens</name>
    <name type="common">Scarlet sage</name>
    <dbReference type="NCBI Taxonomy" id="180675"/>
    <lineage>
        <taxon>Eukaryota</taxon>
        <taxon>Viridiplantae</taxon>
        <taxon>Streptophyta</taxon>
        <taxon>Embryophyta</taxon>
        <taxon>Tracheophyta</taxon>
        <taxon>Spermatophyta</taxon>
        <taxon>Magnoliopsida</taxon>
        <taxon>eudicotyledons</taxon>
        <taxon>Gunneridae</taxon>
        <taxon>Pentapetalae</taxon>
        <taxon>asterids</taxon>
        <taxon>lamiids</taxon>
        <taxon>Lamiales</taxon>
        <taxon>Lamiaceae</taxon>
        <taxon>Nepetoideae</taxon>
        <taxon>Mentheae</taxon>
        <taxon>Salviinae</taxon>
        <taxon>Salvia</taxon>
        <taxon>Salvia subgen. Calosphace</taxon>
        <taxon>core Calosphace</taxon>
    </lineage>
</organism>
<dbReference type="PROSITE" id="PS00036">
    <property type="entry name" value="BZIP_BASIC"/>
    <property type="match status" value="1"/>
</dbReference>